<sequence>MPSLLEDDDDRHHSFRNDPKPCREDQTEPFPLPSLSQSCPTDLDSHLHYHSLVTTVRGRHDNSYVSSLAVAGKLLLAGSSDKDILSWERATLINPDEAPSGVDGGVGVVAACAGTVKSLVVASDKLFSAHQDHKIRAWRIRSQDLNLNHPNQQKYSRLATMPTLGDRALGLLAPEKQVQVRRHKRCVWVSHADVVSGLALSRDASLLYSVSWDRSMKIWQTSDFRCLESVGHAHDDAINAVASSPDGRVYTGSADRKIKVWKKVEGDKNHSLVATLEGHNSGVNALALNSDGSILFSGACDGSIIAWEREDDGDQMVVLRVLLGHSKSILCLKVVADLVFSGSADKTIRIWRGFEKNYACISVLNGHQGPVKCLAAAVDCGSSSNACFVVYSGSLDSDLKVWRVTVPFL</sequence>
<reference evidence="5 6" key="1">
    <citation type="submission" date="2024-11" db="EMBL/GenBank/DDBJ databases">
        <title>Chromosome-level genome assembly of Eucalyptus globulus Labill. provides insights into its genome evolution.</title>
        <authorList>
            <person name="Li X."/>
        </authorList>
    </citation>
    <scope>NUCLEOTIDE SEQUENCE [LARGE SCALE GENOMIC DNA]</scope>
    <source>
        <strain evidence="5">CL2024</strain>
        <tissue evidence="5">Fresh tender leaves</tissue>
    </source>
</reference>
<evidence type="ECO:0000256" key="1">
    <source>
        <dbReference type="ARBA" id="ARBA00022574"/>
    </source>
</evidence>
<dbReference type="InterPro" id="IPR020472">
    <property type="entry name" value="WD40_PAC1"/>
</dbReference>
<feature type="repeat" description="WD" evidence="3">
    <location>
        <begin position="231"/>
        <end position="271"/>
    </location>
</feature>
<dbReference type="InterPro" id="IPR015943">
    <property type="entry name" value="WD40/YVTN_repeat-like_dom_sf"/>
</dbReference>
<keyword evidence="1 3" id="KW-0853">WD repeat</keyword>
<dbReference type="AlphaFoldDB" id="A0ABD3IT60"/>
<proteinExistence type="predicted"/>
<feature type="repeat" description="WD" evidence="3">
    <location>
        <begin position="188"/>
        <end position="229"/>
    </location>
</feature>
<organism evidence="5 6">
    <name type="scientific">Eucalyptus globulus</name>
    <name type="common">Tasmanian blue gum</name>
    <dbReference type="NCBI Taxonomy" id="34317"/>
    <lineage>
        <taxon>Eukaryota</taxon>
        <taxon>Viridiplantae</taxon>
        <taxon>Streptophyta</taxon>
        <taxon>Embryophyta</taxon>
        <taxon>Tracheophyta</taxon>
        <taxon>Spermatophyta</taxon>
        <taxon>Magnoliopsida</taxon>
        <taxon>eudicotyledons</taxon>
        <taxon>Gunneridae</taxon>
        <taxon>Pentapetalae</taxon>
        <taxon>rosids</taxon>
        <taxon>malvids</taxon>
        <taxon>Myrtales</taxon>
        <taxon>Myrtaceae</taxon>
        <taxon>Myrtoideae</taxon>
        <taxon>Eucalypteae</taxon>
        <taxon>Eucalyptus</taxon>
    </lineage>
</organism>
<dbReference type="SUPFAM" id="SSF50978">
    <property type="entry name" value="WD40 repeat-like"/>
    <property type="match status" value="1"/>
</dbReference>
<comment type="caution">
    <text evidence="5">The sequence shown here is derived from an EMBL/GenBank/DDBJ whole genome shotgun (WGS) entry which is preliminary data.</text>
</comment>
<evidence type="ECO:0000256" key="2">
    <source>
        <dbReference type="ARBA" id="ARBA00022737"/>
    </source>
</evidence>
<dbReference type="SMART" id="SM00320">
    <property type="entry name" value="WD40"/>
    <property type="match status" value="7"/>
</dbReference>
<name>A0ABD3IT60_EUCGL</name>
<dbReference type="Pfam" id="PF00400">
    <property type="entry name" value="WD40"/>
    <property type="match status" value="5"/>
</dbReference>
<dbReference type="PROSITE" id="PS50294">
    <property type="entry name" value="WD_REPEATS_REGION"/>
    <property type="match status" value="4"/>
</dbReference>
<feature type="repeat" description="WD" evidence="3">
    <location>
        <begin position="276"/>
        <end position="308"/>
    </location>
</feature>
<accession>A0ABD3IT60</accession>
<dbReference type="CDD" id="cd00200">
    <property type="entry name" value="WD40"/>
    <property type="match status" value="1"/>
</dbReference>
<feature type="compositionally biased region" description="Basic and acidic residues" evidence="4">
    <location>
        <begin position="10"/>
        <end position="26"/>
    </location>
</feature>
<gene>
    <name evidence="5" type="ORF">ACJRO7_008489</name>
</gene>
<dbReference type="EMBL" id="JBJKBG010000011">
    <property type="protein sequence ID" value="KAL3716918.1"/>
    <property type="molecule type" value="Genomic_DNA"/>
</dbReference>
<dbReference type="InterPro" id="IPR045182">
    <property type="entry name" value="JINGUBANG-like"/>
</dbReference>
<evidence type="ECO:0000256" key="3">
    <source>
        <dbReference type="PROSITE-ProRule" id="PRU00221"/>
    </source>
</evidence>
<feature type="region of interest" description="Disordered" evidence="4">
    <location>
        <begin position="1"/>
        <end position="38"/>
    </location>
</feature>
<dbReference type="Gene3D" id="2.130.10.10">
    <property type="entry name" value="YVTN repeat-like/Quinoprotein amine dehydrogenase"/>
    <property type="match status" value="2"/>
</dbReference>
<dbReference type="PRINTS" id="PR00320">
    <property type="entry name" value="GPROTEINBRPT"/>
</dbReference>
<keyword evidence="6" id="KW-1185">Reference proteome</keyword>
<dbReference type="InterPro" id="IPR001680">
    <property type="entry name" value="WD40_rpt"/>
</dbReference>
<dbReference type="Proteomes" id="UP001634007">
    <property type="component" value="Unassembled WGS sequence"/>
</dbReference>
<evidence type="ECO:0000313" key="5">
    <source>
        <dbReference type="EMBL" id="KAL3716918.1"/>
    </source>
</evidence>
<keyword evidence="2" id="KW-0677">Repeat</keyword>
<protein>
    <submittedName>
        <fullName evidence="5">Uncharacterized protein</fullName>
    </submittedName>
</protein>
<evidence type="ECO:0000256" key="4">
    <source>
        <dbReference type="SAM" id="MobiDB-lite"/>
    </source>
</evidence>
<evidence type="ECO:0000313" key="6">
    <source>
        <dbReference type="Proteomes" id="UP001634007"/>
    </source>
</evidence>
<dbReference type="InterPro" id="IPR036322">
    <property type="entry name" value="WD40_repeat_dom_sf"/>
</dbReference>
<feature type="repeat" description="WD" evidence="3">
    <location>
        <begin position="322"/>
        <end position="351"/>
    </location>
</feature>
<dbReference type="PROSITE" id="PS50082">
    <property type="entry name" value="WD_REPEATS_2"/>
    <property type="match status" value="4"/>
</dbReference>
<dbReference type="PANTHER" id="PTHR22844">
    <property type="entry name" value="F-BOX AND WD40 DOMAIN PROTEIN"/>
    <property type="match status" value="1"/>
</dbReference>
<dbReference type="PANTHER" id="PTHR22844:SF331">
    <property type="entry name" value="SIMILARITY TO GTP-BINDING REGULATORY PROTEIN AND WD-REPEAT PROTEIN"/>
    <property type="match status" value="1"/>
</dbReference>